<organism evidence="1 2">
    <name type="scientific">Orbilia oligospora</name>
    <name type="common">Nematode-trapping fungus</name>
    <name type="synonym">Arthrobotrys oligospora</name>
    <dbReference type="NCBI Taxonomy" id="2813651"/>
    <lineage>
        <taxon>Eukaryota</taxon>
        <taxon>Fungi</taxon>
        <taxon>Dikarya</taxon>
        <taxon>Ascomycota</taxon>
        <taxon>Pezizomycotina</taxon>
        <taxon>Orbiliomycetes</taxon>
        <taxon>Orbiliales</taxon>
        <taxon>Orbiliaceae</taxon>
        <taxon>Orbilia</taxon>
    </lineage>
</organism>
<sequence length="443" mass="49029">MLTFPISVKVDNKNLIISWTNQPNVQYLDIQLQRTIKDNAKPYYTKRVSCDVDTLILTPSDYAAGREIYALVPRYVFAYPVLAPASVDAHVEFELYKAWTDGTINDFGVKLGKNASLAPWSNTWGSVGYSFNGVIWTGQNGAIASTGDNRPCNHVVLNIGDATVAKPTTIAPAGSAMTIGGGSVCVVNHWFASTKEDCWDAWWVSPDGHLSHVQCLDAPQTFPKTWGRTKIWHDDYRVSALTAESLRMYGENPYKNTSDCIIWFVAKHGTGQKGTLYQSSRIDGEVSTAEVQQDDSECFVAPGSGISSERIMDTGPTLAWITPDGAVMSLQQDFKVENDPVFNRIAPPGSAALESTVCLSADFVWWFGPNYELMVAHITNRKDAAEWKDVTWTIWEVLPAGVGRKGKDSIVRCDDLVTIWFAGADDVPHSIFLDDTNQFDMWD</sequence>
<dbReference type="AlphaFoldDB" id="A0A8H8URX9"/>
<gene>
    <name evidence="1" type="ORF">TWF679_003201</name>
</gene>
<dbReference type="Proteomes" id="UP000614610">
    <property type="component" value="Unassembled WGS sequence"/>
</dbReference>
<evidence type="ECO:0008006" key="3">
    <source>
        <dbReference type="Google" id="ProtNLM"/>
    </source>
</evidence>
<comment type="caution">
    <text evidence="1">The sequence shown here is derived from an EMBL/GenBank/DDBJ whole genome shotgun (WGS) entry which is preliminary data.</text>
</comment>
<evidence type="ECO:0000313" key="1">
    <source>
        <dbReference type="EMBL" id="KAF3197419.1"/>
    </source>
</evidence>
<dbReference type="EMBL" id="WIWT01000164">
    <property type="protein sequence ID" value="KAF3197419.1"/>
    <property type="molecule type" value="Genomic_DNA"/>
</dbReference>
<evidence type="ECO:0000313" key="2">
    <source>
        <dbReference type="Proteomes" id="UP000614610"/>
    </source>
</evidence>
<accession>A0A8H8URX9</accession>
<dbReference type="OrthoDB" id="10303813at2759"/>
<proteinExistence type="predicted"/>
<name>A0A8H8URX9_ORBOL</name>
<protein>
    <recommendedName>
        <fullName evidence="3">Fucose-specific lectin</fullName>
    </recommendedName>
</protein>
<reference evidence="1" key="1">
    <citation type="submission" date="2019-06" db="EMBL/GenBank/DDBJ databases">
        <authorList>
            <person name="Palmer J.M."/>
        </authorList>
    </citation>
    <scope>NUCLEOTIDE SEQUENCE</scope>
    <source>
        <strain evidence="1">TWF679</strain>
    </source>
</reference>